<comment type="similarity">
    <text evidence="1">Belongs to the bacterial reverse transcriptase family.</text>
</comment>
<evidence type="ECO:0000259" key="2">
    <source>
        <dbReference type="PROSITE" id="PS50878"/>
    </source>
</evidence>
<protein>
    <recommendedName>
        <fullName evidence="2">Reverse transcriptase domain-containing protein</fullName>
    </recommendedName>
</protein>
<dbReference type="Pfam" id="PF00078">
    <property type="entry name" value="RVT_1"/>
    <property type="match status" value="1"/>
</dbReference>
<evidence type="ECO:0000256" key="1">
    <source>
        <dbReference type="ARBA" id="ARBA00034120"/>
    </source>
</evidence>
<dbReference type="PROSITE" id="PS50878">
    <property type="entry name" value="RT_POL"/>
    <property type="match status" value="1"/>
</dbReference>
<sequence>MPIFDPTFSESSYGYRPRRSAKQAVSAMKAHVTAGHRWVVDLDLEAFFDRVNHDLLMARVARRVNDKRVLRLIRRYLEAGLFQHGLPTPRRQGTPQGGPLSPLLGNILLDGLDKELERRGHRFCRYADDVQVYVKSRRAGKRVMDSLSECLESSLRLTVNRHKSAVDRPWKRGYLGYSLTRHKQSKLTLAKSSLKRMMQRVREILKRGRGVTSNG</sequence>
<dbReference type="InterPro" id="IPR000477">
    <property type="entry name" value="RT_dom"/>
</dbReference>
<evidence type="ECO:0000313" key="3">
    <source>
        <dbReference type="EMBL" id="BBI52510.1"/>
    </source>
</evidence>
<evidence type="ECO:0000313" key="4">
    <source>
        <dbReference type="Proteomes" id="UP000289555"/>
    </source>
</evidence>
<reference evidence="4" key="1">
    <citation type="journal article" date="2019" name="Microbiol. Resour. Announc.">
        <title>Complete Genome Sequence of Halomonas olivaria, a Moderately Halophilic Bacterium Isolated from Olive Processing Effluents, Obtained by Nanopore Sequencing.</title>
        <authorList>
            <person name="Nagata S."/>
            <person name="Ii K.M."/>
            <person name="Tsukimi T."/>
            <person name="Miura M.C."/>
            <person name="Galipon J."/>
            <person name="Arakawa K."/>
        </authorList>
    </citation>
    <scope>NUCLEOTIDE SEQUENCE [LARGE SCALE GENOMIC DNA]</scope>
    <source>
        <strain evidence="4">TYRC17</strain>
    </source>
</reference>
<dbReference type="PANTHER" id="PTHR34047">
    <property type="entry name" value="NUCLEAR INTRON MATURASE 1, MITOCHONDRIAL-RELATED"/>
    <property type="match status" value="1"/>
</dbReference>
<dbReference type="InterPro" id="IPR043502">
    <property type="entry name" value="DNA/RNA_pol_sf"/>
</dbReference>
<keyword evidence="4" id="KW-1185">Reference proteome</keyword>
<dbReference type="EMBL" id="AP019416">
    <property type="protein sequence ID" value="BBI52510.1"/>
    <property type="molecule type" value="Genomic_DNA"/>
</dbReference>
<proteinExistence type="inferred from homology"/>
<dbReference type="Proteomes" id="UP000289555">
    <property type="component" value="Chromosome"/>
</dbReference>
<organism evidence="3 4">
    <name type="scientific">Vreelandella olivaria</name>
    <dbReference type="NCBI Taxonomy" id="390919"/>
    <lineage>
        <taxon>Bacteria</taxon>
        <taxon>Pseudomonadati</taxon>
        <taxon>Pseudomonadota</taxon>
        <taxon>Gammaproteobacteria</taxon>
        <taxon>Oceanospirillales</taxon>
        <taxon>Halomonadaceae</taxon>
        <taxon>Vreelandella</taxon>
    </lineage>
</organism>
<feature type="domain" description="Reverse transcriptase" evidence="2">
    <location>
        <begin position="1"/>
        <end position="179"/>
    </location>
</feature>
<dbReference type="PANTHER" id="PTHR34047:SF8">
    <property type="entry name" value="PROTEIN YKFC"/>
    <property type="match status" value="1"/>
</dbReference>
<gene>
    <name evidence="3" type="ORF">HORIV_49310</name>
</gene>
<accession>A0ABN5X099</accession>
<dbReference type="InterPro" id="IPR051083">
    <property type="entry name" value="GrpII_Intron_Splice-Mob/Def"/>
</dbReference>
<dbReference type="SUPFAM" id="SSF56672">
    <property type="entry name" value="DNA/RNA polymerases"/>
    <property type="match status" value="1"/>
</dbReference>
<name>A0ABN5X099_9GAMM</name>
<dbReference type="CDD" id="cd01651">
    <property type="entry name" value="RT_G2_intron"/>
    <property type="match status" value="1"/>
</dbReference>